<dbReference type="SUPFAM" id="SSF57783">
    <property type="entry name" value="Zinc beta-ribbon"/>
    <property type="match status" value="1"/>
</dbReference>
<dbReference type="GO" id="GO:0008270">
    <property type="term" value="F:zinc ion binding"/>
    <property type="evidence" value="ECO:0007669"/>
    <property type="project" value="InterPro"/>
</dbReference>
<evidence type="ECO:0000313" key="2">
    <source>
        <dbReference type="Proteomes" id="UP000297031"/>
    </source>
</evidence>
<keyword evidence="2" id="KW-1185">Reference proteome</keyword>
<name>A0A4P7VRT2_9BACT</name>
<protein>
    <submittedName>
        <fullName evidence="1">DNA primase</fullName>
    </submittedName>
</protein>
<proteinExistence type="predicted"/>
<dbReference type="AlphaFoldDB" id="A0A4P7VRT2"/>
<dbReference type="Proteomes" id="UP000297031">
    <property type="component" value="Chromosome"/>
</dbReference>
<dbReference type="RefSeq" id="WP_123614186.1">
    <property type="nucleotide sequence ID" value="NZ_CP039393.1"/>
</dbReference>
<dbReference type="KEGG" id="mgod:E7746_14085"/>
<dbReference type="EMBL" id="CP039393">
    <property type="protein sequence ID" value="QCD36925.1"/>
    <property type="molecule type" value="Genomic_DNA"/>
</dbReference>
<dbReference type="Gene3D" id="3.40.1360.10">
    <property type="match status" value="1"/>
</dbReference>
<dbReference type="GO" id="GO:0006260">
    <property type="term" value="P:DNA replication"/>
    <property type="evidence" value="ECO:0007669"/>
    <property type="project" value="InterPro"/>
</dbReference>
<accession>A0A4P7VRT2</accession>
<dbReference type="GO" id="GO:0003677">
    <property type="term" value="F:DNA binding"/>
    <property type="evidence" value="ECO:0007669"/>
    <property type="project" value="InterPro"/>
</dbReference>
<dbReference type="InterPro" id="IPR036977">
    <property type="entry name" value="DNA_primase_Znf_CHC2"/>
</dbReference>
<sequence length="293" mass="33003">MIEEIKKIPLATFLSQLGYEPAYRRGNGLWYRSPLRQENTPSFKVQLDKNTWYDFGIAKGGTIIDLAAELYHSEDIRYLMDCIVKCCPVPSAQTVASSYAPRHYAPSFENIKIVPLGNPALLAYLKERGIPAHIAKANCKEAHYTLNGRPYFAVAFPNISSGVELRNRYFKGCISPKNISIPNNPDYCNTVSIECAVFEGFLDYLSALTISAIPDTDSIVLNSVANVNKAMSHLSRYEVINCYLDNDDAGHRVLSVLSEAFGERVIDRSTEYSQFSDFNDYLIRHNYKNGLRL</sequence>
<dbReference type="GeneID" id="82150055"/>
<reference evidence="1 2" key="1">
    <citation type="submission" date="2019-02" db="EMBL/GenBank/DDBJ databases">
        <title>Isolation and identification of novel species under the genus Muribaculum.</title>
        <authorList>
            <person name="Miyake S."/>
            <person name="Ding Y."/>
            <person name="Low A."/>
            <person name="Soh M."/>
            <person name="Seedorf H."/>
        </authorList>
    </citation>
    <scope>NUCLEOTIDE SEQUENCE [LARGE SCALE GENOMIC DNA]</scope>
    <source>
        <strain evidence="1 2">TLL-A4</strain>
    </source>
</reference>
<evidence type="ECO:0000313" key="1">
    <source>
        <dbReference type="EMBL" id="QCD36925.1"/>
    </source>
</evidence>
<gene>
    <name evidence="1" type="ORF">E7746_14085</name>
</gene>
<dbReference type="OrthoDB" id="8536512at2"/>
<dbReference type="Gene3D" id="3.90.580.10">
    <property type="entry name" value="Zinc finger, CHC2-type domain"/>
    <property type="match status" value="1"/>
</dbReference>
<organism evidence="1 2">
    <name type="scientific">Muribaculum gordoncarteri</name>
    <dbReference type="NCBI Taxonomy" id="2530390"/>
    <lineage>
        <taxon>Bacteria</taxon>
        <taxon>Pseudomonadati</taxon>
        <taxon>Bacteroidota</taxon>
        <taxon>Bacteroidia</taxon>
        <taxon>Bacteroidales</taxon>
        <taxon>Muribaculaceae</taxon>
        <taxon>Muribaculum</taxon>
    </lineage>
</organism>
<dbReference type="Pfam" id="PF13155">
    <property type="entry name" value="Toprim_2"/>
    <property type="match status" value="1"/>
</dbReference>